<gene>
    <name evidence="9" type="ORF">HGGDFBBL_00020</name>
</gene>
<dbReference type="PRINTS" id="PR00723">
    <property type="entry name" value="SUBTILISIN"/>
</dbReference>
<dbReference type="EMBL" id="MT631521">
    <property type="protein sequence ID" value="QNO52788.1"/>
    <property type="molecule type" value="Genomic_DNA"/>
</dbReference>
<dbReference type="SUPFAM" id="SSF52743">
    <property type="entry name" value="Subtilisin-like"/>
    <property type="match status" value="1"/>
</dbReference>
<comment type="similarity">
    <text evidence="2 7">Belongs to the peptidase S8 family.</text>
</comment>
<protein>
    <recommendedName>
        <fullName evidence="8">Peptidase S8/S53 domain-containing protein</fullName>
    </recommendedName>
</protein>
<evidence type="ECO:0000259" key="8">
    <source>
        <dbReference type="Pfam" id="PF00082"/>
    </source>
</evidence>
<proteinExistence type="inferred from homology"/>
<dbReference type="InterPro" id="IPR015500">
    <property type="entry name" value="Peptidase_S8_subtilisin-rel"/>
</dbReference>
<evidence type="ECO:0000256" key="6">
    <source>
        <dbReference type="ARBA" id="ARBA00022825"/>
    </source>
</evidence>
<keyword evidence="5 7" id="KW-0378">Hydrolase</keyword>
<evidence type="ECO:0000256" key="3">
    <source>
        <dbReference type="ARBA" id="ARBA00022525"/>
    </source>
</evidence>
<feature type="active site" description="Charge relay system" evidence="7">
    <location>
        <position position="224"/>
    </location>
</feature>
<evidence type="ECO:0000313" key="9">
    <source>
        <dbReference type="EMBL" id="QNO52788.1"/>
    </source>
</evidence>
<dbReference type="InterPro" id="IPR000209">
    <property type="entry name" value="Peptidase_S8/S53_dom"/>
</dbReference>
<dbReference type="CDD" id="cd07484">
    <property type="entry name" value="Peptidases_S8_Thermitase_like"/>
    <property type="match status" value="1"/>
</dbReference>
<dbReference type="PANTHER" id="PTHR43806">
    <property type="entry name" value="PEPTIDASE S8"/>
    <property type="match status" value="1"/>
</dbReference>
<dbReference type="InterPro" id="IPR022398">
    <property type="entry name" value="Peptidase_S8_His-AS"/>
</dbReference>
<evidence type="ECO:0000256" key="7">
    <source>
        <dbReference type="PROSITE-ProRule" id="PRU01240"/>
    </source>
</evidence>
<evidence type="ECO:0000256" key="2">
    <source>
        <dbReference type="ARBA" id="ARBA00011073"/>
    </source>
</evidence>
<dbReference type="PROSITE" id="PS00138">
    <property type="entry name" value="SUBTILASE_SER"/>
    <property type="match status" value="1"/>
</dbReference>
<organism evidence="9">
    <name type="scientific">Candidatus Methanophagaceae archaeon ANME-1 ERB6</name>
    <dbReference type="NCBI Taxonomy" id="2759912"/>
    <lineage>
        <taxon>Archaea</taxon>
        <taxon>Methanobacteriati</taxon>
        <taxon>Methanobacteriota</taxon>
        <taxon>Stenosarchaea group</taxon>
        <taxon>Methanomicrobia</taxon>
        <taxon>Candidatus Methanophagales</taxon>
        <taxon>Candidatus Methanophagaceae</taxon>
    </lineage>
</organism>
<dbReference type="InterPro" id="IPR034084">
    <property type="entry name" value="Thermitase-like_dom"/>
</dbReference>
<feature type="active site" description="Charge relay system" evidence="7">
    <location>
        <position position="375"/>
    </location>
</feature>
<keyword evidence="4 7" id="KW-0645">Protease</keyword>
<dbReference type="GO" id="GO:0005576">
    <property type="term" value="C:extracellular region"/>
    <property type="evidence" value="ECO:0007669"/>
    <property type="project" value="UniProtKB-SubCell"/>
</dbReference>
<comment type="subcellular location">
    <subcellularLocation>
        <location evidence="1">Secreted</location>
    </subcellularLocation>
</comment>
<sequence length="572" mass="61951">MKKNKKLLSIVLTVIIVLSVCAVISATAAAVSVTRDLPDTPVSQEEEITVSLIQSGFLFNAGIVTETLPEGFTYVPDTTLTLAKPTPSPTPMPVTLIIGFKEEIPGGVLEKYGVLDINEALNCILVKAPEKEKVLAESLAEVKYVEKNKLVHVLYTPNDSYYPSQWGLKRINADKAWDIEKGSKNVTLAILDTGIDYGHEDLGNYAGSFDFVNNDSDPLDDHGHGTAVAGVAAAFIDNERGIAGIAQVDILVLKVLNETGWGTDWDVARAITYAANHSANVISMSFGGDSSALMEDACDYAWNNNSLLVAASGNGNSSVLFPAACHSVIAVGATDEDDERASYSNFGPELELVAPGNGIRTTHPDNSYTYYRGTSIATPHVSGVAALLKSKHAKLSNEKIRERLRTTAEDLGEEGKDDYYGYGMVNAYAALGIKFDTGPGTYPSIFGTHKGTITPSLDISVTKIYTYHCKGTGGHTEFVWIYGNGINESASWNGYTRDWHNISFDVPFVLKANLTYNYTIRTGSYPQIHHTDRLETDNGVITCISFKDVNGKIHYDGIPAIKLVNISLILKK</sequence>
<dbReference type="GO" id="GO:0004252">
    <property type="term" value="F:serine-type endopeptidase activity"/>
    <property type="evidence" value="ECO:0007669"/>
    <property type="project" value="UniProtKB-UniRule"/>
</dbReference>
<evidence type="ECO:0000256" key="1">
    <source>
        <dbReference type="ARBA" id="ARBA00004613"/>
    </source>
</evidence>
<reference evidence="9" key="1">
    <citation type="submission" date="2020-06" db="EMBL/GenBank/DDBJ databases">
        <title>Unique genomic features of the anaerobic methanotrophic archaea.</title>
        <authorList>
            <person name="Chadwick G.L."/>
            <person name="Skennerton C.T."/>
            <person name="Laso-Perez R."/>
            <person name="Leu A.O."/>
            <person name="Speth D.R."/>
            <person name="Yu H."/>
            <person name="Morgan-Lang C."/>
            <person name="Hatzenpichler R."/>
            <person name="Goudeau D."/>
            <person name="Malmstrom R."/>
            <person name="Brazelton W.J."/>
            <person name="Woyke T."/>
            <person name="Hallam S.J."/>
            <person name="Tyson G.W."/>
            <person name="Wegener G."/>
            <person name="Boetius A."/>
            <person name="Orphan V."/>
        </authorList>
    </citation>
    <scope>NUCLEOTIDE SEQUENCE</scope>
</reference>
<dbReference type="InterPro" id="IPR050131">
    <property type="entry name" value="Peptidase_S8_subtilisin-like"/>
</dbReference>
<dbReference type="PANTHER" id="PTHR43806:SF11">
    <property type="entry name" value="CEREVISIN-RELATED"/>
    <property type="match status" value="1"/>
</dbReference>
<dbReference type="PROSITE" id="PS00137">
    <property type="entry name" value="SUBTILASE_HIS"/>
    <property type="match status" value="1"/>
</dbReference>
<name>A0A7G9YXQ4_9EURY</name>
<dbReference type="InterPro" id="IPR036852">
    <property type="entry name" value="Peptidase_S8/S53_dom_sf"/>
</dbReference>
<evidence type="ECO:0000256" key="5">
    <source>
        <dbReference type="ARBA" id="ARBA00022801"/>
    </source>
</evidence>
<feature type="domain" description="Peptidase S8/S53" evidence="8">
    <location>
        <begin position="184"/>
        <end position="423"/>
    </location>
</feature>
<dbReference type="AlphaFoldDB" id="A0A7G9YXQ4"/>
<dbReference type="PROSITE" id="PS51892">
    <property type="entry name" value="SUBTILASE"/>
    <property type="match status" value="1"/>
</dbReference>
<dbReference type="Gene3D" id="3.40.50.200">
    <property type="entry name" value="Peptidase S8/S53 domain"/>
    <property type="match status" value="1"/>
</dbReference>
<evidence type="ECO:0000256" key="4">
    <source>
        <dbReference type="ARBA" id="ARBA00022670"/>
    </source>
</evidence>
<accession>A0A7G9YXQ4</accession>
<keyword evidence="3" id="KW-0964">Secreted</keyword>
<keyword evidence="6 7" id="KW-0720">Serine protease</keyword>
<feature type="active site" description="Charge relay system" evidence="7">
    <location>
        <position position="192"/>
    </location>
</feature>
<dbReference type="GO" id="GO:0006508">
    <property type="term" value="P:proteolysis"/>
    <property type="evidence" value="ECO:0007669"/>
    <property type="project" value="UniProtKB-KW"/>
</dbReference>
<dbReference type="InterPro" id="IPR023828">
    <property type="entry name" value="Peptidase_S8_Ser-AS"/>
</dbReference>
<dbReference type="Pfam" id="PF00082">
    <property type="entry name" value="Peptidase_S8"/>
    <property type="match status" value="1"/>
</dbReference>